<evidence type="ECO:0000256" key="14">
    <source>
        <dbReference type="SAM" id="MobiDB-lite"/>
    </source>
</evidence>
<feature type="region of interest" description="Disordered" evidence="14">
    <location>
        <begin position="778"/>
        <end position="883"/>
    </location>
</feature>
<dbReference type="EMBL" id="FOQE01000005">
    <property type="protein sequence ID" value="SFH59989.1"/>
    <property type="molecule type" value="Genomic_DNA"/>
</dbReference>
<name>A0A1I3BDG7_9LACT</name>
<dbReference type="SUPFAM" id="SSF53955">
    <property type="entry name" value="Lysozyme-like"/>
    <property type="match status" value="1"/>
</dbReference>
<evidence type="ECO:0000313" key="18">
    <source>
        <dbReference type="Proteomes" id="UP000198668"/>
    </source>
</evidence>
<evidence type="ECO:0000313" key="17">
    <source>
        <dbReference type="EMBL" id="SFH59989.1"/>
    </source>
</evidence>
<evidence type="ECO:0000256" key="9">
    <source>
        <dbReference type="ARBA" id="ARBA00022984"/>
    </source>
</evidence>
<evidence type="ECO:0000256" key="4">
    <source>
        <dbReference type="ARBA" id="ARBA00022670"/>
    </source>
</evidence>
<dbReference type="Gene3D" id="1.10.3810.10">
    <property type="entry name" value="Biosynthetic peptidoglycan transglycosylase-like"/>
    <property type="match status" value="1"/>
</dbReference>
<dbReference type="Pfam" id="PF00912">
    <property type="entry name" value="Transgly"/>
    <property type="match status" value="1"/>
</dbReference>
<dbReference type="SUPFAM" id="SSF56601">
    <property type="entry name" value="beta-lactamase/transpeptidase-like"/>
    <property type="match status" value="1"/>
</dbReference>
<gene>
    <name evidence="17" type="ORF">SAMN04489868_105100</name>
</gene>
<evidence type="ECO:0000256" key="13">
    <source>
        <dbReference type="ARBA" id="ARBA00049902"/>
    </source>
</evidence>
<comment type="catalytic activity">
    <reaction evidence="12">
        <text>Preferential cleavage: (Ac)2-L-Lys-D-Ala-|-D-Ala. Also transpeptidation of peptidyl-alanyl moieties that are N-acyl substituents of D-alanine.</text>
        <dbReference type="EC" id="3.4.16.4"/>
    </reaction>
</comment>
<evidence type="ECO:0000256" key="12">
    <source>
        <dbReference type="ARBA" id="ARBA00034000"/>
    </source>
</evidence>
<dbReference type="InterPro" id="IPR012338">
    <property type="entry name" value="Beta-lactam/transpept-like"/>
</dbReference>
<dbReference type="GO" id="GO:0008955">
    <property type="term" value="F:peptidoglycan glycosyltransferase activity"/>
    <property type="evidence" value="ECO:0007669"/>
    <property type="project" value="UniProtKB-EC"/>
</dbReference>
<reference evidence="17 18" key="1">
    <citation type="submission" date="2016-10" db="EMBL/GenBank/DDBJ databases">
        <authorList>
            <person name="de Groot N.N."/>
        </authorList>
    </citation>
    <scope>NUCLEOTIDE SEQUENCE [LARGE SCALE GENOMIC DNA]</scope>
    <source>
        <strain evidence="17 18">DSM 27630</strain>
    </source>
</reference>
<comment type="similarity">
    <text evidence="2">In the N-terminal section; belongs to the glycosyltransferase 51 family.</text>
</comment>
<feature type="region of interest" description="Disordered" evidence="14">
    <location>
        <begin position="1"/>
        <end position="28"/>
    </location>
</feature>
<evidence type="ECO:0000256" key="3">
    <source>
        <dbReference type="ARBA" id="ARBA00022645"/>
    </source>
</evidence>
<keyword evidence="5" id="KW-0328">Glycosyltransferase</keyword>
<feature type="domain" description="Penicillin-binding protein transpeptidase" evidence="15">
    <location>
        <begin position="355"/>
        <end position="608"/>
    </location>
</feature>
<feature type="compositionally biased region" description="Acidic residues" evidence="14">
    <location>
        <begin position="826"/>
        <end position="838"/>
    </location>
</feature>
<keyword evidence="11" id="KW-0961">Cell wall biogenesis/degradation</keyword>
<feature type="compositionally biased region" description="Basic and acidic residues" evidence="14">
    <location>
        <begin position="849"/>
        <end position="875"/>
    </location>
</feature>
<dbReference type="GO" id="GO:0071555">
    <property type="term" value="P:cell wall organization"/>
    <property type="evidence" value="ECO:0007669"/>
    <property type="project" value="UniProtKB-KW"/>
</dbReference>
<protein>
    <submittedName>
        <fullName evidence="17">Penicillin-binding protein 1A</fullName>
    </submittedName>
</protein>
<dbReference type="RefSeq" id="WP_092091436.1">
    <property type="nucleotide sequence ID" value="NZ_FOQE01000005.1"/>
</dbReference>
<comment type="catalytic activity">
    <reaction evidence="13">
        <text>[GlcNAc-(1-&gt;4)-Mur2Ac(oyl-L-Ala-gamma-D-Glu-L-Lys-D-Ala-D-Ala)](n)-di-trans,octa-cis-undecaprenyl diphosphate + beta-D-GlcNAc-(1-&gt;4)-Mur2Ac(oyl-L-Ala-gamma-D-Glu-L-Lys-D-Ala-D-Ala)-di-trans,octa-cis-undecaprenyl diphosphate = [GlcNAc-(1-&gt;4)-Mur2Ac(oyl-L-Ala-gamma-D-Glu-L-Lys-D-Ala-D-Ala)](n+1)-di-trans,octa-cis-undecaprenyl diphosphate + di-trans,octa-cis-undecaprenyl diphosphate + H(+)</text>
        <dbReference type="Rhea" id="RHEA:23708"/>
        <dbReference type="Rhea" id="RHEA-COMP:9602"/>
        <dbReference type="Rhea" id="RHEA-COMP:9603"/>
        <dbReference type="ChEBI" id="CHEBI:15378"/>
        <dbReference type="ChEBI" id="CHEBI:58405"/>
        <dbReference type="ChEBI" id="CHEBI:60033"/>
        <dbReference type="ChEBI" id="CHEBI:78435"/>
        <dbReference type="EC" id="2.4.99.28"/>
    </reaction>
</comment>
<comment type="similarity">
    <text evidence="1">In the C-terminal section; belongs to the transpeptidase family.</text>
</comment>
<dbReference type="InterPro" id="IPR036950">
    <property type="entry name" value="PBP_transglycosylase"/>
</dbReference>
<evidence type="ECO:0000259" key="16">
    <source>
        <dbReference type="Pfam" id="PF00912"/>
    </source>
</evidence>
<dbReference type="InterPro" id="IPR023346">
    <property type="entry name" value="Lysozyme-like_dom_sf"/>
</dbReference>
<dbReference type="GO" id="GO:0030288">
    <property type="term" value="C:outer membrane-bounded periplasmic space"/>
    <property type="evidence" value="ECO:0007669"/>
    <property type="project" value="TreeGrafter"/>
</dbReference>
<proteinExistence type="inferred from homology"/>
<dbReference type="FunFam" id="1.10.3810.10:FF:000001">
    <property type="entry name" value="Penicillin-binding protein 1A"/>
    <property type="match status" value="1"/>
</dbReference>
<evidence type="ECO:0000256" key="7">
    <source>
        <dbReference type="ARBA" id="ARBA00022801"/>
    </source>
</evidence>
<dbReference type="PANTHER" id="PTHR32282:SF29">
    <property type="entry name" value="PENICILLIN-BINDING PROTEIN 1A"/>
    <property type="match status" value="1"/>
</dbReference>
<dbReference type="GO" id="GO:0008658">
    <property type="term" value="F:penicillin binding"/>
    <property type="evidence" value="ECO:0007669"/>
    <property type="project" value="InterPro"/>
</dbReference>
<feature type="compositionally biased region" description="Polar residues" evidence="14">
    <location>
        <begin position="779"/>
        <end position="793"/>
    </location>
</feature>
<dbReference type="GO" id="GO:0006508">
    <property type="term" value="P:proteolysis"/>
    <property type="evidence" value="ECO:0007669"/>
    <property type="project" value="UniProtKB-KW"/>
</dbReference>
<keyword evidence="6" id="KW-0808">Transferase</keyword>
<evidence type="ECO:0000256" key="11">
    <source>
        <dbReference type="ARBA" id="ARBA00023316"/>
    </source>
</evidence>
<evidence type="ECO:0000256" key="1">
    <source>
        <dbReference type="ARBA" id="ARBA00007090"/>
    </source>
</evidence>
<evidence type="ECO:0000256" key="6">
    <source>
        <dbReference type="ARBA" id="ARBA00022679"/>
    </source>
</evidence>
<dbReference type="Proteomes" id="UP000198668">
    <property type="component" value="Unassembled WGS sequence"/>
</dbReference>
<keyword evidence="3" id="KW-0121">Carboxypeptidase</keyword>
<dbReference type="GO" id="GO:0009252">
    <property type="term" value="P:peptidoglycan biosynthetic process"/>
    <property type="evidence" value="ECO:0007669"/>
    <property type="project" value="UniProtKB-KW"/>
</dbReference>
<keyword evidence="4" id="KW-0645">Protease</keyword>
<feature type="compositionally biased region" description="Basic and acidic residues" evidence="14">
    <location>
        <begin position="1"/>
        <end position="19"/>
    </location>
</feature>
<feature type="domain" description="Glycosyl transferase family 51" evidence="16">
    <location>
        <begin position="83"/>
        <end position="260"/>
    </location>
</feature>
<evidence type="ECO:0000259" key="15">
    <source>
        <dbReference type="Pfam" id="PF00905"/>
    </source>
</evidence>
<keyword evidence="18" id="KW-1185">Reference proteome</keyword>
<dbReference type="InterPro" id="IPR001264">
    <property type="entry name" value="Glyco_trans_51"/>
</dbReference>
<accession>A0A1I3BDG7</accession>
<evidence type="ECO:0000256" key="2">
    <source>
        <dbReference type="ARBA" id="ARBA00007739"/>
    </source>
</evidence>
<sequence>MPENKEMSRIQKKNAEKQNKGKKKNKKQKSPLWKKLLFGVLLLIVLAFLGGVGLFAYFASSAPEMTEKDLTDIVSKDLVDAKGEVFYTLGAEEREPVKTENIPQVLADAIVSVEDQRFYSHIGVDPIGITRAAVGYVTKGHIIGGGSTITQQLVKLSVFSTKEEDKNLERKAQEAWLALKLERQLSKQQILTLYINKVYMSENQYGMGTAADHYYGKDISELTLSEAALLAGMPKAPNAYNPRTNPEDATKRRNIVLQLMYENKKISKEEMEQAKAVSVQEGLIEKDDDETNDLVYDAYVSQVLDEIKEKTDLDPYTSNIKTIHTNLDKDAQEQVYDVLNSDEYNIFPNDEMQAAVSVIDVNSGQLKALGGGRKQDQLRALNRAKARAEVGSTVKPLATYAPAIEYLKMSTYEQVIDAPTTYKSGQKINNFDNSYEGQISMRRALVNSRNVPTYKINQQIDTSDIQEFLHNIGIQSLNGDASDTDFHESNAFNGALSMIDLSAAYASFANGGTYTAPYAVSKVVLQSGEEIDLAPQSHKAMSDYTAYMITDMLKDVANTGTTGRLVNIPGVPQAGKTGTPNYRSEDKRKYNIPKDAVPATAYVGYTTNYSVSVWAGYDKRFEKGHWLSNGDNTRQIPRKVYQAIMSHISQSVENNNWKMPKSVVPVKVEKGSMPAALPGPNTPSSRIVTELFVRDNQPSKTSTHYTKKLKAPSGLTASYNKEKDEVQIKWNKYTLSNSDKEVTYLLKVGNQSYTTKDRSYVVQNPAEGKLTISLAVKAQGQTSPSVSTSVNITSDEEKDSSEASSSNESEKESSEDSSSEASSNSSDEESSSEEEEKEESSSSSSNASSKEEQADEEASKKSEHKENTEENKEQDENNADEEE</sequence>
<dbReference type="GO" id="GO:0008360">
    <property type="term" value="P:regulation of cell shape"/>
    <property type="evidence" value="ECO:0007669"/>
    <property type="project" value="UniProtKB-KW"/>
</dbReference>
<keyword evidence="7" id="KW-0378">Hydrolase</keyword>
<evidence type="ECO:0000256" key="5">
    <source>
        <dbReference type="ARBA" id="ARBA00022676"/>
    </source>
</evidence>
<dbReference type="PANTHER" id="PTHR32282">
    <property type="entry name" value="BINDING PROTEIN TRANSPEPTIDASE, PUTATIVE-RELATED"/>
    <property type="match status" value="1"/>
</dbReference>
<dbReference type="Pfam" id="PF00905">
    <property type="entry name" value="Transpeptidase"/>
    <property type="match status" value="1"/>
</dbReference>
<evidence type="ECO:0000256" key="8">
    <source>
        <dbReference type="ARBA" id="ARBA00022960"/>
    </source>
</evidence>
<keyword evidence="8" id="KW-0133">Cell shape</keyword>
<dbReference type="InterPro" id="IPR050396">
    <property type="entry name" value="Glycosyltr_51/Transpeptidase"/>
</dbReference>
<dbReference type="OrthoDB" id="9766909at2"/>
<keyword evidence="10" id="KW-0511">Multifunctional enzyme</keyword>
<dbReference type="Gene3D" id="3.40.710.10">
    <property type="entry name" value="DD-peptidase/beta-lactamase superfamily"/>
    <property type="match status" value="1"/>
</dbReference>
<evidence type="ECO:0000256" key="10">
    <source>
        <dbReference type="ARBA" id="ARBA00023268"/>
    </source>
</evidence>
<dbReference type="InterPro" id="IPR001460">
    <property type="entry name" value="PCN-bd_Tpept"/>
</dbReference>
<dbReference type="AlphaFoldDB" id="A0A1I3BDG7"/>
<keyword evidence="9" id="KW-0573">Peptidoglycan synthesis</keyword>
<dbReference type="GO" id="GO:0009002">
    <property type="term" value="F:serine-type D-Ala-D-Ala carboxypeptidase activity"/>
    <property type="evidence" value="ECO:0007669"/>
    <property type="project" value="UniProtKB-EC"/>
</dbReference>
<organism evidence="17 18">
    <name type="scientific">Pisciglobus halotolerans</name>
    <dbReference type="NCBI Taxonomy" id="745365"/>
    <lineage>
        <taxon>Bacteria</taxon>
        <taxon>Bacillati</taxon>
        <taxon>Bacillota</taxon>
        <taxon>Bacilli</taxon>
        <taxon>Lactobacillales</taxon>
        <taxon>Carnobacteriaceae</taxon>
    </lineage>
</organism>